<accession>A0ABS0XVH1</accession>
<evidence type="ECO:0000256" key="1">
    <source>
        <dbReference type="SAM" id="Coils"/>
    </source>
</evidence>
<protein>
    <submittedName>
        <fullName evidence="2">Uncharacterized protein</fullName>
    </submittedName>
</protein>
<reference evidence="3" key="1">
    <citation type="submission" date="2020-12" db="EMBL/GenBank/DDBJ databases">
        <title>Hymenobacter sp.</title>
        <authorList>
            <person name="Kim M.K."/>
        </authorList>
    </citation>
    <scope>NUCLEOTIDE SEQUENCE [LARGE SCALE GENOMIC DNA]</scope>
    <source>
        <strain evidence="3">BT325</strain>
    </source>
</reference>
<dbReference type="RefSeq" id="WP_199046024.1">
    <property type="nucleotide sequence ID" value="NZ_JAELXT010000001.1"/>
</dbReference>
<comment type="caution">
    <text evidence="2">The sequence shown here is derived from an EMBL/GenBank/DDBJ whole genome shotgun (WGS) entry which is preliminary data.</text>
</comment>
<sequence length="105" mass="11516">MSDQVLQVLFSLIDQVEQLSKDNEILTAALEDALDRVAALENGAKARPTVVDPDGTVSAVSEALAKDVDELRGWFQRHMQDEHPSRMLSGVALHHALKDLTGGRR</sequence>
<feature type="coiled-coil region" evidence="1">
    <location>
        <begin position="16"/>
        <end position="43"/>
    </location>
</feature>
<dbReference type="Proteomes" id="UP000620670">
    <property type="component" value="Unassembled WGS sequence"/>
</dbReference>
<keyword evidence="1" id="KW-0175">Coiled coil</keyword>
<organism evidence="2 3">
    <name type="scientific">Microvirga splendida</name>
    <dbReference type="NCBI Taxonomy" id="2795727"/>
    <lineage>
        <taxon>Bacteria</taxon>
        <taxon>Pseudomonadati</taxon>
        <taxon>Pseudomonadota</taxon>
        <taxon>Alphaproteobacteria</taxon>
        <taxon>Hyphomicrobiales</taxon>
        <taxon>Methylobacteriaceae</taxon>
        <taxon>Microvirga</taxon>
    </lineage>
</organism>
<dbReference type="EMBL" id="JAELXT010000001">
    <property type="protein sequence ID" value="MBJ6124046.1"/>
    <property type="molecule type" value="Genomic_DNA"/>
</dbReference>
<proteinExistence type="predicted"/>
<gene>
    <name evidence="2" type="ORF">JAO75_01375</name>
</gene>
<evidence type="ECO:0000313" key="3">
    <source>
        <dbReference type="Proteomes" id="UP000620670"/>
    </source>
</evidence>
<name>A0ABS0XVH1_9HYPH</name>
<keyword evidence="3" id="KW-1185">Reference proteome</keyword>
<evidence type="ECO:0000313" key="2">
    <source>
        <dbReference type="EMBL" id="MBJ6124046.1"/>
    </source>
</evidence>